<dbReference type="OrthoDB" id="6718656at2759"/>
<dbReference type="STRING" id="1314781.A0A165ILG8"/>
<keyword evidence="2" id="KW-1185">Reference proteome</keyword>
<dbReference type="InterPro" id="IPR011009">
    <property type="entry name" value="Kinase-like_dom_sf"/>
</dbReference>
<dbReference type="Proteomes" id="UP000077266">
    <property type="component" value="Unassembled WGS sequence"/>
</dbReference>
<dbReference type="Gene3D" id="1.10.510.10">
    <property type="entry name" value="Transferase(Phosphotransferase) domain 1"/>
    <property type="match status" value="1"/>
</dbReference>
<accession>A0A165ILG8</accession>
<evidence type="ECO:0000313" key="2">
    <source>
        <dbReference type="Proteomes" id="UP000077266"/>
    </source>
</evidence>
<dbReference type="InParanoid" id="A0A165ILG8"/>
<sequence>MTTATDIYAFAWLGFHVFTDIDPQDFARSRKIMSLIASGVKPNRPGPDTLPTLRGLNDTIWAILLQCWEIAPDARPSISEVLSALSP</sequence>
<evidence type="ECO:0000313" key="1">
    <source>
        <dbReference type="EMBL" id="KZV93566.1"/>
    </source>
</evidence>
<reference evidence="1 2" key="1">
    <citation type="journal article" date="2016" name="Mol. Biol. Evol.">
        <title>Comparative Genomics of Early-Diverging Mushroom-Forming Fungi Provides Insights into the Origins of Lignocellulose Decay Capabilities.</title>
        <authorList>
            <person name="Nagy L.G."/>
            <person name="Riley R."/>
            <person name="Tritt A."/>
            <person name="Adam C."/>
            <person name="Daum C."/>
            <person name="Floudas D."/>
            <person name="Sun H."/>
            <person name="Yadav J.S."/>
            <person name="Pangilinan J."/>
            <person name="Larsson K.H."/>
            <person name="Matsuura K."/>
            <person name="Barry K."/>
            <person name="Labutti K."/>
            <person name="Kuo R."/>
            <person name="Ohm R.A."/>
            <person name="Bhattacharya S.S."/>
            <person name="Shirouzu T."/>
            <person name="Yoshinaga Y."/>
            <person name="Martin F.M."/>
            <person name="Grigoriev I.V."/>
            <person name="Hibbett D.S."/>
        </authorList>
    </citation>
    <scope>NUCLEOTIDE SEQUENCE [LARGE SCALE GENOMIC DNA]</scope>
    <source>
        <strain evidence="1 2">HHB12029</strain>
    </source>
</reference>
<proteinExistence type="predicted"/>
<organism evidence="1 2">
    <name type="scientific">Exidia glandulosa HHB12029</name>
    <dbReference type="NCBI Taxonomy" id="1314781"/>
    <lineage>
        <taxon>Eukaryota</taxon>
        <taxon>Fungi</taxon>
        <taxon>Dikarya</taxon>
        <taxon>Basidiomycota</taxon>
        <taxon>Agaricomycotina</taxon>
        <taxon>Agaricomycetes</taxon>
        <taxon>Auriculariales</taxon>
        <taxon>Exidiaceae</taxon>
        <taxon>Exidia</taxon>
    </lineage>
</organism>
<name>A0A165ILG8_EXIGL</name>
<dbReference type="SUPFAM" id="SSF56112">
    <property type="entry name" value="Protein kinase-like (PK-like)"/>
    <property type="match status" value="1"/>
</dbReference>
<gene>
    <name evidence="1" type="ORF">EXIGLDRAFT_717032</name>
</gene>
<dbReference type="EMBL" id="KV425988">
    <property type="protein sequence ID" value="KZV93566.1"/>
    <property type="molecule type" value="Genomic_DNA"/>
</dbReference>
<dbReference type="AlphaFoldDB" id="A0A165ILG8"/>
<protein>
    <submittedName>
        <fullName evidence="1">Uncharacterized protein</fullName>
    </submittedName>
</protein>